<dbReference type="AlphaFoldDB" id="A0A6A6PBR8"/>
<protein>
    <submittedName>
        <fullName evidence="2">Uncharacterized protein</fullName>
    </submittedName>
</protein>
<sequence>MSLAPGLCVLLRATGGLRSSPSFENAAIQSHRALVGWHRSPSFAGLRQFWYLIAENSVAPPWILALERVREQGYRVLTASRQRGRQLRRRSPRPESGGDWLSNKKPPPPVSKWNAERKYARSKAKGLVPTLQVSATTTTAAAERRNTRLVSKPLKPEIRPAIEEAREGGRNTLPLRPRLGVHVNAQTAQGRGSSGDTSGARPLGEEARDDAFWSPQPLR</sequence>
<gene>
    <name evidence="2" type="ORF">BDY21DRAFT_360400</name>
</gene>
<feature type="compositionally biased region" description="Polar residues" evidence="1">
    <location>
        <begin position="184"/>
        <end position="197"/>
    </location>
</feature>
<accession>A0A6A6PBR8</accession>
<keyword evidence="3" id="KW-1185">Reference proteome</keyword>
<reference evidence="2" key="1">
    <citation type="journal article" date="2020" name="Stud. Mycol.">
        <title>101 Dothideomycetes genomes: a test case for predicting lifestyles and emergence of pathogens.</title>
        <authorList>
            <person name="Haridas S."/>
            <person name="Albert R."/>
            <person name="Binder M."/>
            <person name="Bloem J."/>
            <person name="Labutti K."/>
            <person name="Salamov A."/>
            <person name="Andreopoulos B."/>
            <person name="Baker S."/>
            <person name="Barry K."/>
            <person name="Bills G."/>
            <person name="Bluhm B."/>
            <person name="Cannon C."/>
            <person name="Castanera R."/>
            <person name="Culley D."/>
            <person name="Daum C."/>
            <person name="Ezra D."/>
            <person name="Gonzalez J."/>
            <person name="Henrissat B."/>
            <person name="Kuo A."/>
            <person name="Liang C."/>
            <person name="Lipzen A."/>
            <person name="Lutzoni F."/>
            <person name="Magnuson J."/>
            <person name="Mondo S."/>
            <person name="Nolan M."/>
            <person name="Ohm R."/>
            <person name="Pangilinan J."/>
            <person name="Park H.-J."/>
            <person name="Ramirez L."/>
            <person name="Alfaro M."/>
            <person name="Sun H."/>
            <person name="Tritt A."/>
            <person name="Yoshinaga Y."/>
            <person name="Zwiers L.-H."/>
            <person name="Turgeon B."/>
            <person name="Goodwin S."/>
            <person name="Spatafora J."/>
            <person name="Crous P."/>
            <person name="Grigoriev I."/>
        </authorList>
    </citation>
    <scope>NUCLEOTIDE SEQUENCE</scope>
    <source>
        <strain evidence="2">ATCC 16933</strain>
    </source>
</reference>
<organism evidence="2 3">
    <name type="scientific">Lineolata rhizophorae</name>
    <dbReference type="NCBI Taxonomy" id="578093"/>
    <lineage>
        <taxon>Eukaryota</taxon>
        <taxon>Fungi</taxon>
        <taxon>Dikarya</taxon>
        <taxon>Ascomycota</taxon>
        <taxon>Pezizomycotina</taxon>
        <taxon>Dothideomycetes</taxon>
        <taxon>Dothideomycetes incertae sedis</taxon>
        <taxon>Lineolatales</taxon>
        <taxon>Lineolataceae</taxon>
        <taxon>Lineolata</taxon>
    </lineage>
</organism>
<name>A0A6A6PBR8_9PEZI</name>
<proteinExistence type="predicted"/>
<evidence type="ECO:0000313" key="2">
    <source>
        <dbReference type="EMBL" id="KAF2461242.1"/>
    </source>
</evidence>
<dbReference type="EMBL" id="MU001671">
    <property type="protein sequence ID" value="KAF2461242.1"/>
    <property type="molecule type" value="Genomic_DNA"/>
</dbReference>
<dbReference type="Proteomes" id="UP000799766">
    <property type="component" value="Unassembled WGS sequence"/>
</dbReference>
<feature type="region of interest" description="Disordered" evidence="1">
    <location>
        <begin position="162"/>
        <end position="219"/>
    </location>
</feature>
<evidence type="ECO:0000256" key="1">
    <source>
        <dbReference type="SAM" id="MobiDB-lite"/>
    </source>
</evidence>
<feature type="region of interest" description="Disordered" evidence="1">
    <location>
        <begin position="80"/>
        <end position="114"/>
    </location>
</feature>
<feature type="compositionally biased region" description="Basic residues" evidence="1">
    <location>
        <begin position="82"/>
        <end position="91"/>
    </location>
</feature>
<evidence type="ECO:0000313" key="3">
    <source>
        <dbReference type="Proteomes" id="UP000799766"/>
    </source>
</evidence>